<dbReference type="Pfam" id="PF01479">
    <property type="entry name" value="S4"/>
    <property type="match status" value="1"/>
</dbReference>
<sequence length="265" mass="28828">MASSSDERQRGYIPPRNDQEKLIMRRAQDLFRAAQNRGVARYSGFLSDREQSLAEAAMNQVGCTWAAFSGGYPAAERKLLCLEPAGASGEPPICCVLISCAVMGGEAPAHKDYLGSLLGLGLERECVGDILPDPETPGRAYAFVLERVAPLLCDELVSVGRCSARCERFDGPLPDHSVQRESKTATVSSLRADAVLAAMLRCSRGQAEALVRGGRLEINHVPVSSSHAPVYEGDVFTVRGMGRFKLEALGGKSRKDRLFIQYFQY</sequence>
<reference evidence="3" key="2">
    <citation type="submission" date="2021-04" db="EMBL/GenBank/DDBJ databases">
        <authorList>
            <person name="Gilroy R."/>
        </authorList>
    </citation>
    <scope>NUCLEOTIDE SEQUENCE</scope>
    <source>
        <strain evidence="3">ChiGjej4B4-18154</strain>
    </source>
</reference>
<comment type="caution">
    <text evidence="3">The sequence shown here is derived from an EMBL/GenBank/DDBJ whole genome shotgun (WGS) entry which is preliminary data.</text>
</comment>
<dbReference type="CDD" id="cd00165">
    <property type="entry name" value="S4"/>
    <property type="match status" value="1"/>
</dbReference>
<organism evidence="3 4">
    <name type="scientific">Candidatus Allofournierella merdipullorum</name>
    <dbReference type="NCBI Taxonomy" id="2838595"/>
    <lineage>
        <taxon>Bacteria</taxon>
        <taxon>Bacillati</taxon>
        <taxon>Bacillota</taxon>
        <taxon>Clostridia</taxon>
        <taxon>Eubacteriales</taxon>
        <taxon>Oscillospiraceae</taxon>
        <taxon>Allofournierella</taxon>
    </lineage>
</organism>
<dbReference type="SUPFAM" id="SSF55174">
    <property type="entry name" value="Alpha-L RNA-binding motif"/>
    <property type="match status" value="1"/>
</dbReference>
<dbReference type="InterPro" id="IPR012677">
    <property type="entry name" value="Nucleotide-bd_a/b_plait_sf"/>
</dbReference>
<dbReference type="Gene3D" id="3.30.1370.160">
    <property type="match status" value="1"/>
</dbReference>
<feature type="domain" description="RNA-binding S4" evidence="2">
    <location>
        <begin position="190"/>
        <end position="247"/>
    </location>
</feature>
<name>A0A9D2IY63_9FIRM</name>
<dbReference type="InterPro" id="IPR002942">
    <property type="entry name" value="S4_RNA-bd"/>
</dbReference>
<proteinExistence type="predicted"/>
<evidence type="ECO:0000256" key="1">
    <source>
        <dbReference type="PROSITE-ProRule" id="PRU00182"/>
    </source>
</evidence>
<dbReference type="Pfam" id="PF17774">
    <property type="entry name" value="YlmH_RBD"/>
    <property type="match status" value="1"/>
</dbReference>
<dbReference type="Gene3D" id="3.30.70.330">
    <property type="match status" value="1"/>
</dbReference>
<dbReference type="PROSITE" id="PS50889">
    <property type="entry name" value="S4"/>
    <property type="match status" value="1"/>
</dbReference>
<accession>A0A9D2IY63</accession>
<dbReference type="AlphaFoldDB" id="A0A9D2IY63"/>
<dbReference type="Proteomes" id="UP000824035">
    <property type="component" value="Unassembled WGS sequence"/>
</dbReference>
<evidence type="ECO:0000313" key="3">
    <source>
        <dbReference type="EMBL" id="HIZ30005.1"/>
    </source>
</evidence>
<dbReference type="EMBL" id="DXBV01000020">
    <property type="protein sequence ID" value="HIZ30005.1"/>
    <property type="molecule type" value="Genomic_DNA"/>
</dbReference>
<evidence type="ECO:0000313" key="4">
    <source>
        <dbReference type="Proteomes" id="UP000824035"/>
    </source>
</evidence>
<dbReference type="InterPro" id="IPR040591">
    <property type="entry name" value="RqcP2_RBD"/>
</dbReference>
<reference evidence="3" key="1">
    <citation type="journal article" date="2021" name="PeerJ">
        <title>Extensive microbial diversity within the chicken gut microbiome revealed by metagenomics and culture.</title>
        <authorList>
            <person name="Gilroy R."/>
            <person name="Ravi A."/>
            <person name="Getino M."/>
            <person name="Pursley I."/>
            <person name="Horton D.L."/>
            <person name="Alikhan N.F."/>
            <person name="Baker D."/>
            <person name="Gharbi K."/>
            <person name="Hall N."/>
            <person name="Watson M."/>
            <person name="Adriaenssens E.M."/>
            <person name="Foster-Nyarko E."/>
            <person name="Jarju S."/>
            <person name="Secka A."/>
            <person name="Antonio M."/>
            <person name="Oren A."/>
            <person name="Chaudhuri R.R."/>
            <person name="La Ragione R."/>
            <person name="Hildebrand F."/>
            <person name="Pallen M.J."/>
        </authorList>
    </citation>
    <scope>NUCLEOTIDE SEQUENCE</scope>
    <source>
        <strain evidence="3">ChiGjej4B4-18154</strain>
    </source>
</reference>
<protein>
    <recommendedName>
        <fullName evidence="2">RNA-binding S4 domain-containing protein</fullName>
    </recommendedName>
</protein>
<evidence type="ECO:0000259" key="2">
    <source>
        <dbReference type="SMART" id="SM00363"/>
    </source>
</evidence>
<gene>
    <name evidence="3" type="ORF">H9813_02075</name>
</gene>
<dbReference type="GO" id="GO:0003723">
    <property type="term" value="F:RNA binding"/>
    <property type="evidence" value="ECO:0007669"/>
    <property type="project" value="UniProtKB-KW"/>
</dbReference>
<keyword evidence="1" id="KW-0694">RNA-binding</keyword>
<dbReference type="SMART" id="SM00363">
    <property type="entry name" value="S4"/>
    <property type="match status" value="1"/>
</dbReference>